<dbReference type="AlphaFoldDB" id="A0A4C1SF94"/>
<protein>
    <submittedName>
        <fullName evidence="1">Uncharacterized protein</fullName>
    </submittedName>
</protein>
<evidence type="ECO:0000313" key="1">
    <source>
        <dbReference type="EMBL" id="GBP00704.1"/>
    </source>
</evidence>
<name>A0A4C1SF94_EUMVA</name>
<proteinExistence type="predicted"/>
<gene>
    <name evidence="1" type="ORF">EVAR_70786_1</name>
</gene>
<sequence>DFGLEDVPDASPLHSMNRCVERFIVKLRAAANSAAFKGDVSALGTARAALADIIH</sequence>
<accession>A0A4C1SF94</accession>
<keyword evidence="2" id="KW-1185">Reference proteome</keyword>
<comment type="caution">
    <text evidence="1">The sequence shown here is derived from an EMBL/GenBank/DDBJ whole genome shotgun (WGS) entry which is preliminary data.</text>
</comment>
<organism evidence="1 2">
    <name type="scientific">Eumeta variegata</name>
    <name type="common">Bagworm moth</name>
    <name type="synonym">Eumeta japonica</name>
    <dbReference type="NCBI Taxonomy" id="151549"/>
    <lineage>
        <taxon>Eukaryota</taxon>
        <taxon>Metazoa</taxon>
        <taxon>Ecdysozoa</taxon>
        <taxon>Arthropoda</taxon>
        <taxon>Hexapoda</taxon>
        <taxon>Insecta</taxon>
        <taxon>Pterygota</taxon>
        <taxon>Neoptera</taxon>
        <taxon>Endopterygota</taxon>
        <taxon>Lepidoptera</taxon>
        <taxon>Glossata</taxon>
        <taxon>Ditrysia</taxon>
        <taxon>Tineoidea</taxon>
        <taxon>Psychidae</taxon>
        <taxon>Oiketicinae</taxon>
        <taxon>Eumeta</taxon>
    </lineage>
</organism>
<feature type="non-terminal residue" evidence="1">
    <location>
        <position position="1"/>
    </location>
</feature>
<reference evidence="1 2" key="1">
    <citation type="journal article" date="2019" name="Commun. Biol.">
        <title>The bagworm genome reveals a unique fibroin gene that provides high tensile strength.</title>
        <authorList>
            <person name="Kono N."/>
            <person name="Nakamura H."/>
            <person name="Ohtoshi R."/>
            <person name="Tomita M."/>
            <person name="Numata K."/>
            <person name="Arakawa K."/>
        </authorList>
    </citation>
    <scope>NUCLEOTIDE SEQUENCE [LARGE SCALE GENOMIC DNA]</scope>
</reference>
<dbReference type="Proteomes" id="UP000299102">
    <property type="component" value="Unassembled WGS sequence"/>
</dbReference>
<dbReference type="EMBL" id="BGZK01003385">
    <property type="protein sequence ID" value="GBP00704.1"/>
    <property type="molecule type" value="Genomic_DNA"/>
</dbReference>
<evidence type="ECO:0000313" key="2">
    <source>
        <dbReference type="Proteomes" id="UP000299102"/>
    </source>
</evidence>